<gene>
    <name evidence="2" type="ORF">IW245_004117</name>
</gene>
<sequence>MIDHDEIIAISRIVIAADLAKRPTMKEGSTKRGNWLAQAELNVPHGSRYLLPDDKTLSSPEYPPPLGDEVVTSTGELARLRGAA</sequence>
<organism evidence="2 3">
    <name type="scientific">Longispora fulva</name>
    <dbReference type="NCBI Taxonomy" id="619741"/>
    <lineage>
        <taxon>Bacteria</taxon>
        <taxon>Bacillati</taxon>
        <taxon>Actinomycetota</taxon>
        <taxon>Actinomycetes</taxon>
        <taxon>Micromonosporales</taxon>
        <taxon>Micromonosporaceae</taxon>
        <taxon>Longispora</taxon>
    </lineage>
</organism>
<evidence type="ECO:0000313" key="2">
    <source>
        <dbReference type="EMBL" id="MBG6137923.1"/>
    </source>
</evidence>
<dbReference type="AlphaFoldDB" id="A0A8J7GT65"/>
<evidence type="ECO:0000256" key="1">
    <source>
        <dbReference type="SAM" id="MobiDB-lite"/>
    </source>
</evidence>
<proteinExistence type="predicted"/>
<accession>A0A8J7GT65</accession>
<reference evidence="2" key="1">
    <citation type="submission" date="2020-11" db="EMBL/GenBank/DDBJ databases">
        <title>Sequencing the genomes of 1000 actinobacteria strains.</title>
        <authorList>
            <person name="Klenk H.-P."/>
        </authorList>
    </citation>
    <scope>NUCLEOTIDE SEQUENCE</scope>
    <source>
        <strain evidence="2">DSM 45356</strain>
    </source>
</reference>
<name>A0A8J7GT65_9ACTN</name>
<dbReference type="EMBL" id="JADOUF010000001">
    <property type="protein sequence ID" value="MBG6137923.1"/>
    <property type="molecule type" value="Genomic_DNA"/>
</dbReference>
<dbReference type="Proteomes" id="UP000622552">
    <property type="component" value="Unassembled WGS sequence"/>
</dbReference>
<protein>
    <submittedName>
        <fullName evidence="2">Uncharacterized protein</fullName>
    </submittedName>
</protein>
<keyword evidence="3" id="KW-1185">Reference proteome</keyword>
<feature type="region of interest" description="Disordered" evidence="1">
    <location>
        <begin position="52"/>
        <end position="73"/>
    </location>
</feature>
<comment type="caution">
    <text evidence="2">The sequence shown here is derived from an EMBL/GenBank/DDBJ whole genome shotgun (WGS) entry which is preliminary data.</text>
</comment>
<evidence type="ECO:0000313" key="3">
    <source>
        <dbReference type="Proteomes" id="UP000622552"/>
    </source>
</evidence>
<dbReference type="RefSeq" id="WP_197004732.1">
    <property type="nucleotide sequence ID" value="NZ_BONS01000017.1"/>
</dbReference>